<accession>A0A4Q2UQC4</accession>
<dbReference type="GO" id="GO:0005829">
    <property type="term" value="C:cytosol"/>
    <property type="evidence" value="ECO:0007669"/>
    <property type="project" value="TreeGrafter"/>
</dbReference>
<evidence type="ECO:0000256" key="2">
    <source>
        <dbReference type="ARBA" id="ARBA00022741"/>
    </source>
</evidence>
<evidence type="ECO:0000256" key="1">
    <source>
        <dbReference type="ARBA" id="ARBA00022679"/>
    </source>
</evidence>
<feature type="compositionally biased region" description="Polar residues" evidence="5">
    <location>
        <begin position="320"/>
        <end position="329"/>
    </location>
</feature>
<feature type="transmembrane region" description="Helical" evidence="6">
    <location>
        <begin position="360"/>
        <end position="381"/>
    </location>
</feature>
<dbReference type="GO" id="GO:0004674">
    <property type="term" value="F:protein serine/threonine kinase activity"/>
    <property type="evidence" value="ECO:0007669"/>
    <property type="project" value="UniProtKB-KW"/>
</dbReference>
<feature type="compositionally biased region" description="Low complexity" evidence="5">
    <location>
        <begin position="337"/>
        <end position="346"/>
    </location>
</feature>
<dbReference type="EMBL" id="SBLB01000003">
    <property type="protein sequence ID" value="RYC69855.1"/>
    <property type="molecule type" value="Genomic_DNA"/>
</dbReference>
<dbReference type="InterPro" id="IPR011009">
    <property type="entry name" value="Kinase-like_dom_sf"/>
</dbReference>
<sequence>MSTIRFDTRFPGYEVLSELGRSNARILKARHLATGELVAIKHFALNTDAETIRRFQRESAIMTSIAHPNIVKVREVQVEAELPYIVMELIEGGSLKNLFAGQQRIDVPTTIRLGLQMASAFKAIHPQGIIHRDIKPENILYRPLPSGELHFLLTDFGVARLHEQSTTLTGQSLMTYEYASPEQFNDPKGVGIATDYYSLGVVLYECLHGSVPFALDDHSGIVTFMNKVLTEAPPVLTVDAVSQPLSHFNDLLRGLLQKKAADRISDPDELTWLLKQAELNYLQANRASNARPVPIPPTVTVAGPAYTHSPAPATPGAGVSATTHTATRPSQPPAEPPATNAAAATPAPQPRRPRQSVSGGLSWGILALTVLLAGAGVYYFFLLPKQNGNRPETSTEAPVSTGLDGITTDSAALDEETLRQQQEEAERQLALRKQQAKAAVGELSAEVTDFKVGFFGGIKNVKIQLRNPSSVDFASVAVRVNYYKDNGGLYKSENVFFSPVGPNMTLTRTAPNSDRGVRVTCKVINHQFAPDLDSLMTIMESPDDDESDESDSLD</sequence>
<keyword evidence="2" id="KW-0547">Nucleotide-binding</keyword>
<keyword evidence="3 8" id="KW-0418">Kinase</keyword>
<keyword evidence="8" id="KW-0723">Serine/threonine-protein kinase</keyword>
<dbReference type="GO" id="GO:0005776">
    <property type="term" value="C:autophagosome"/>
    <property type="evidence" value="ECO:0007669"/>
    <property type="project" value="TreeGrafter"/>
</dbReference>
<dbReference type="GO" id="GO:0005524">
    <property type="term" value="F:ATP binding"/>
    <property type="evidence" value="ECO:0007669"/>
    <property type="project" value="UniProtKB-KW"/>
</dbReference>
<dbReference type="AlphaFoldDB" id="A0A4Q2UQC4"/>
<dbReference type="PROSITE" id="PS50011">
    <property type="entry name" value="PROTEIN_KINASE_DOM"/>
    <property type="match status" value="1"/>
</dbReference>
<dbReference type="Gene3D" id="1.10.510.10">
    <property type="entry name" value="Transferase(Phosphotransferase) domain 1"/>
    <property type="match status" value="1"/>
</dbReference>
<dbReference type="GO" id="GO:0000407">
    <property type="term" value="C:phagophore assembly site"/>
    <property type="evidence" value="ECO:0007669"/>
    <property type="project" value="TreeGrafter"/>
</dbReference>
<organism evidence="8 9">
    <name type="scientific">Spirosoma sordidisoli</name>
    <dbReference type="NCBI Taxonomy" id="2502893"/>
    <lineage>
        <taxon>Bacteria</taxon>
        <taxon>Pseudomonadati</taxon>
        <taxon>Bacteroidota</taxon>
        <taxon>Cytophagia</taxon>
        <taxon>Cytophagales</taxon>
        <taxon>Cytophagaceae</taxon>
        <taxon>Spirosoma</taxon>
    </lineage>
</organism>
<dbReference type="PANTHER" id="PTHR24348">
    <property type="entry name" value="SERINE/THREONINE-PROTEIN KINASE UNC-51-RELATED"/>
    <property type="match status" value="1"/>
</dbReference>
<feature type="domain" description="Protein kinase" evidence="7">
    <location>
        <begin position="13"/>
        <end position="282"/>
    </location>
</feature>
<dbReference type="RefSeq" id="WP_129602210.1">
    <property type="nucleotide sequence ID" value="NZ_SBLB01000003.1"/>
</dbReference>
<keyword evidence="6" id="KW-0472">Membrane</keyword>
<dbReference type="CDD" id="cd14014">
    <property type="entry name" value="STKc_PknB_like"/>
    <property type="match status" value="1"/>
</dbReference>
<comment type="caution">
    <text evidence="8">The sequence shown here is derived from an EMBL/GenBank/DDBJ whole genome shotgun (WGS) entry which is preliminary data.</text>
</comment>
<proteinExistence type="predicted"/>
<dbReference type="Proteomes" id="UP000290407">
    <property type="component" value="Unassembled WGS sequence"/>
</dbReference>
<gene>
    <name evidence="8" type="ORF">EQG79_14785</name>
</gene>
<dbReference type="InterPro" id="IPR045269">
    <property type="entry name" value="Atg1-like"/>
</dbReference>
<keyword evidence="9" id="KW-1185">Reference proteome</keyword>
<evidence type="ECO:0000259" key="7">
    <source>
        <dbReference type="PROSITE" id="PS50011"/>
    </source>
</evidence>
<keyword evidence="4" id="KW-0067">ATP-binding</keyword>
<dbReference type="SUPFAM" id="SSF56112">
    <property type="entry name" value="Protein kinase-like (PK-like)"/>
    <property type="match status" value="1"/>
</dbReference>
<feature type="region of interest" description="Disordered" evidence="5">
    <location>
        <begin position="304"/>
        <end position="358"/>
    </location>
</feature>
<evidence type="ECO:0000313" key="9">
    <source>
        <dbReference type="Proteomes" id="UP000290407"/>
    </source>
</evidence>
<dbReference type="InterPro" id="IPR000719">
    <property type="entry name" value="Prot_kinase_dom"/>
</dbReference>
<keyword evidence="6" id="KW-0812">Transmembrane</keyword>
<dbReference type="Pfam" id="PF00069">
    <property type="entry name" value="Pkinase"/>
    <property type="match status" value="1"/>
</dbReference>
<evidence type="ECO:0000256" key="6">
    <source>
        <dbReference type="SAM" id="Phobius"/>
    </source>
</evidence>
<reference evidence="8 9" key="1">
    <citation type="submission" date="2019-01" db="EMBL/GenBank/DDBJ databases">
        <title>Spirosoma flava sp. nov., a propanil-degrading bacterium isolated from herbicide-contaminated soil.</title>
        <authorList>
            <person name="Zhang L."/>
            <person name="Jiang J.-D."/>
        </authorList>
    </citation>
    <scope>NUCLEOTIDE SEQUENCE [LARGE SCALE GENOMIC DNA]</scope>
    <source>
        <strain evidence="8 9">TY50</strain>
    </source>
</reference>
<protein>
    <submittedName>
        <fullName evidence="8">Serine/threonine protein kinase</fullName>
    </submittedName>
</protein>
<keyword evidence="6" id="KW-1133">Transmembrane helix</keyword>
<name>A0A4Q2UQC4_9BACT</name>
<dbReference type="SMART" id="SM00220">
    <property type="entry name" value="S_TKc"/>
    <property type="match status" value="1"/>
</dbReference>
<evidence type="ECO:0000256" key="3">
    <source>
        <dbReference type="ARBA" id="ARBA00022777"/>
    </source>
</evidence>
<dbReference type="InterPro" id="IPR008271">
    <property type="entry name" value="Ser/Thr_kinase_AS"/>
</dbReference>
<evidence type="ECO:0000313" key="8">
    <source>
        <dbReference type="EMBL" id="RYC69855.1"/>
    </source>
</evidence>
<dbReference type="PROSITE" id="PS00108">
    <property type="entry name" value="PROTEIN_KINASE_ST"/>
    <property type="match status" value="1"/>
</dbReference>
<dbReference type="GO" id="GO:0016020">
    <property type="term" value="C:membrane"/>
    <property type="evidence" value="ECO:0007669"/>
    <property type="project" value="TreeGrafter"/>
</dbReference>
<dbReference type="PANTHER" id="PTHR24348:SF22">
    <property type="entry name" value="NON-SPECIFIC SERINE_THREONINE PROTEIN KINASE"/>
    <property type="match status" value="1"/>
</dbReference>
<keyword evidence="1" id="KW-0808">Transferase</keyword>
<evidence type="ECO:0000256" key="4">
    <source>
        <dbReference type="ARBA" id="ARBA00022840"/>
    </source>
</evidence>
<evidence type="ECO:0000256" key="5">
    <source>
        <dbReference type="SAM" id="MobiDB-lite"/>
    </source>
</evidence>